<evidence type="ECO:0000259" key="2">
    <source>
        <dbReference type="Pfam" id="PF16060"/>
    </source>
</evidence>
<dbReference type="InterPro" id="IPR032061">
    <property type="entry name" value="DUF4802"/>
</dbReference>
<dbReference type="Pfam" id="PF16060">
    <property type="entry name" value="DUF4802"/>
    <property type="match status" value="1"/>
</dbReference>
<protein>
    <recommendedName>
        <fullName evidence="2">DUF4802 domain-containing protein</fullName>
    </recommendedName>
</protein>
<sequence>MHEPSDGSCHATRNDAGGCFSSVAVRRTAEGCERPIWVNTKRAEQIRRNHEHVARREAGVEPAVRKEILRECDDVGGSTRKSRRSRGSSKNSMYAYRSGHDVVRIHKQHIRAGPHSGILAGFSREERRELATTSLTRDDDTWTDNRRNRREFFLWKADRDEPEIVRDMDMLQLFASPAGRALLSNDNRPKGSTSTSSLSRESSSRLKSGRRPSGTGTVSAPTSPPRQRKSSAELYKEAVEILGLTCSLTDSCRCIDCQSNYFDCDDDCGDARTELAAGTPILLDHALSHPLTCSIQ</sequence>
<gene>
    <name evidence="3" type="ORF">V1478_014591</name>
</gene>
<name>A0ABD2A2S3_VESSQ</name>
<evidence type="ECO:0000313" key="3">
    <source>
        <dbReference type="EMBL" id="KAL2714893.1"/>
    </source>
</evidence>
<proteinExistence type="predicted"/>
<evidence type="ECO:0000256" key="1">
    <source>
        <dbReference type="SAM" id="MobiDB-lite"/>
    </source>
</evidence>
<accession>A0ABD2A2S3</accession>
<comment type="caution">
    <text evidence="3">The sequence shown here is derived from an EMBL/GenBank/DDBJ whole genome shotgun (WGS) entry which is preliminary data.</text>
</comment>
<evidence type="ECO:0000313" key="4">
    <source>
        <dbReference type="Proteomes" id="UP001607302"/>
    </source>
</evidence>
<feature type="domain" description="DUF4802" evidence="2">
    <location>
        <begin position="229"/>
        <end position="280"/>
    </location>
</feature>
<dbReference type="Proteomes" id="UP001607302">
    <property type="component" value="Unassembled WGS sequence"/>
</dbReference>
<dbReference type="EMBL" id="JAUDFV010000155">
    <property type="protein sequence ID" value="KAL2714893.1"/>
    <property type="molecule type" value="Genomic_DNA"/>
</dbReference>
<organism evidence="3 4">
    <name type="scientific">Vespula squamosa</name>
    <name type="common">Southern yellow jacket</name>
    <name type="synonym">Wasp</name>
    <dbReference type="NCBI Taxonomy" id="30214"/>
    <lineage>
        <taxon>Eukaryota</taxon>
        <taxon>Metazoa</taxon>
        <taxon>Ecdysozoa</taxon>
        <taxon>Arthropoda</taxon>
        <taxon>Hexapoda</taxon>
        <taxon>Insecta</taxon>
        <taxon>Pterygota</taxon>
        <taxon>Neoptera</taxon>
        <taxon>Endopterygota</taxon>
        <taxon>Hymenoptera</taxon>
        <taxon>Apocrita</taxon>
        <taxon>Aculeata</taxon>
        <taxon>Vespoidea</taxon>
        <taxon>Vespidae</taxon>
        <taxon>Vespinae</taxon>
        <taxon>Vespula</taxon>
    </lineage>
</organism>
<feature type="compositionally biased region" description="Low complexity" evidence="1">
    <location>
        <begin position="190"/>
        <end position="201"/>
    </location>
</feature>
<dbReference type="AlphaFoldDB" id="A0ABD2A2S3"/>
<reference evidence="3 4" key="1">
    <citation type="journal article" date="2024" name="Ann. Entomol. Soc. Am.">
        <title>Genomic analyses of the southern and eastern yellowjacket wasps (Hymenoptera: Vespidae) reveal evolutionary signatures of social life.</title>
        <authorList>
            <person name="Catto M.A."/>
            <person name="Caine P.B."/>
            <person name="Orr S.E."/>
            <person name="Hunt B.G."/>
            <person name="Goodisman M.A.D."/>
        </authorList>
    </citation>
    <scope>NUCLEOTIDE SEQUENCE [LARGE SCALE GENOMIC DNA]</scope>
    <source>
        <strain evidence="3">233</strain>
        <tissue evidence="3">Head and thorax</tissue>
    </source>
</reference>
<keyword evidence="4" id="KW-1185">Reference proteome</keyword>
<feature type="region of interest" description="Disordered" evidence="1">
    <location>
        <begin position="181"/>
        <end position="232"/>
    </location>
</feature>